<evidence type="ECO:0000259" key="3">
    <source>
        <dbReference type="PROSITE" id="PS50905"/>
    </source>
</evidence>
<name>A0A158G593_9BURK</name>
<organism evidence="4 5">
    <name type="scientific">Caballeronia telluris</name>
    <dbReference type="NCBI Taxonomy" id="326475"/>
    <lineage>
        <taxon>Bacteria</taxon>
        <taxon>Pseudomonadati</taxon>
        <taxon>Pseudomonadota</taxon>
        <taxon>Betaproteobacteria</taxon>
        <taxon>Burkholderiales</taxon>
        <taxon>Burkholderiaceae</taxon>
        <taxon>Caballeronia</taxon>
    </lineage>
</organism>
<dbReference type="RefSeq" id="WP_087629703.1">
    <property type="nucleotide sequence ID" value="NZ_FCNZ02000004.1"/>
</dbReference>
<dbReference type="PROSITE" id="PS50905">
    <property type="entry name" value="FERRITIN_LIKE"/>
    <property type="match status" value="1"/>
</dbReference>
<dbReference type="CDD" id="cd00657">
    <property type="entry name" value="Ferritin_like"/>
    <property type="match status" value="1"/>
</dbReference>
<evidence type="ECO:0000256" key="1">
    <source>
        <dbReference type="ARBA" id="ARBA00022434"/>
    </source>
</evidence>
<accession>A0A158G593</accession>
<dbReference type="STRING" id="326475.AWB66_01572"/>
<dbReference type="InterPro" id="IPR008331">
    <property type="entry name" value="Ferritin_DPS_dom"/>
</dbReference>
<proteinExistence type="predicted"/>
<dbReference type="AlphaFoldDB" id="A0A158G593"/>
<feature type="domain" description="Ferritin-like diiron" evidence="3">
    <location>
        <begin position="7"/>
        <end position="151"/>
    </location>
</feature>
<dbReference type="GO" id="GO:0004322">
    <property type="term" value="F:ferroxidase activity"/>
    <property type="evidence" value="ECO:0007669"/>
    <property type="project" value="TreeGrafter"/>
</dbReference>
<dbReference type="GO" id="GO:0006879">
    <property type="term" value="P:intracellular iron ion homeostasis"/>
    <property type="evidence" value="ECO:0007669"/>
    <property type="project" value="UniProtKB-KW"/>
</dbReference>
<protein>
    <submittedName>
        <fullName evidence="4">Ferritin Dps family protein</fullName>
    </submittedName>
</protein>
<evidence type="ECO:0000256" key="2">
    <source>
        <dbReference type="ARBA" id="ARBA00023004"/>
    </source>
</evidence>
<dbReference type="InterPro" id="IPR009078">
    <property type="entry name" value="Ferritin-like_SF"/>
</dbReference>
<evidence type="ECO:0000313" key="5">
    <source>
        <dbReference type="Proteomes" id="UP000054717"/>
    </source>
</evidence>
<keyword evidence="2" id="KW-0408">Iron</keyword>
<dbReference type="SUPFAM" id="SSF47240">
    <property type="entry name" value="Ferritin-like"/>
    <property type="match status" value="1"/>
</dbReference>
<comment type="caution">
    <text evidence="4">The sequence shown here is derived from an EMBL/GenBank/DDBJ whole genome shotgun (WGS) entry which is preliminary data.</text>
</comment>
<keyword evidence="5" id="KW-1185">Reference proteome</keyword>
<gene>
    <name evidence="4" type="ORF">AWB66_01572</name>
</gene>
<dbReference type="GO" id="GO:0008199">
    <property type="term" value="F:ferric iron binding"/>
    <property type="evidence" value="ECO:0007669"/>
    <property type="project" value="InterPro"/>
</dbReference>
<dbReference type="GO" id="GO:0005829">
    <property type="term" value="C:cytosol"/>
    <property type="evidence" value="ECO:0007669"/>
    <property type="project" value="TreeGrafter"/>
</dbReference>
<dbReference type="InterPro" id="IPR009040">
    <property type="entry name" value="Ferritin-like_diiron"/>
</dbReference>
<evidence type="ECO:0000313" key="4">
    <source>
        <dbReference type="EMBL" id="SAL26789.1"/>
    </source>
</evidence>
<dbReference type="EMBL" id="FCNZ02000004">
    <property type="protein sequence ID" value="SAL26789.1"/>
    <property type="molecule type" value="Genomic_DNA"/>
</dbReference>
<dbReference type="PANTHER" id="PTHR30295">
    <property type="entry name" value="BACTERIOFERRITIN"/>
    <property type="match status" value="1"/>
</dbReference>
<dbReference type="Pfam" id="PF00210">
    <property type="entry name" value="Ferritin"/>
    <property type="match status" value="1"/>
</dbReference>
<dbReference type="Gene3D" id="1.20.1260.10">
    <property type="match status" value="1"/>
</dbReference>
<dbReference type="InterPro" id="IPR012347">
    <property type="entry name" value="Ferritin-like"/>
</dbReference>
<keyword evidence="1" id="KW-0409">Iron storage</keyword>
<dbReference type="GO" id="GO:0020037">
    <property type="term" value="F:heme binding"/>
    <property type="evidence" value="ECO:0007669"/>
    <property type="project" value="TreeGrafter"/>
</dbReference>
<reference evidence="4" key="1">
    <citation type="submission" date="2016-01" db="EMBL/GenBank/DDBJ databases">
        <authorList>
            <person name="Peeters Charlotte."/>
        </authorList>
    </citation>
    <scope>NUCLEOTIDE SEQUENCE</scope>
    <source>
        <strain evidence="4">LMG 22936</strain>
    </source>
</reference>
<sequence length="161" mass="18195">MSEIDKEIDKEKVVAVLNQILESELAGVVRYTHYSFLVFGFGRIPIVSWLREQADESLLHAQQVGEWITTLGAYPSLTIGPLLDSHTFDIASILRESLQAENVALKLYRDLLALVEDRSVALEEFARQMIHTEEMHAGEVDKMLRRPGEVTTSPERQTGKT</sequence>
<dbReference type="Proteomes" id="UP000054717">
    <property type="component" value="Unassembled WGS sequence"/>
</dbReference>
<dbReference type="PANTHER" id="PTHR30295:SF1">
    <property type="entry name" value="DNA PROTECTION DURING STARVATION PROTEIN"/>
    <property type="match status" value="1"/>
</dbReference>